<reference evidence="7" key="1">
    <citation type="journal article" date="2023" name="Insect Mol. Biol.">
        <title>Genome sequencing provides insights into the evolution of gene families encoding plant cell wall-degrading enzymes in longhorned beetles.</title>
        <authorList>
            <person name="Shin N.R."/>
            <person name="Okamura Y."/>
            <person name="Kirsch R."/>
            <person name="Pauchet Y."/>
        </authorList>
    </citation>
    <scope>NUCLEOTIDE SEQUENCE</scope>
    <source>
        <strain evidence="7">RBIC_L_NR</strain>
    </source>
</reference>
<keyword evidence="3" id="KW-0378">Hydrolase</keyword>
<keyword evidence="2" id="KW-0645">Protease</keyword>
<keyword evidence="8" id="KW-1185">Reference proteome</keyword>
<evidence type="ECO:0000256" key="4">
    <source>
        <dbReference type="ARBA" id="ARBA00022807"/>
    </source>
</evidence>
<evidence type="ECO:0000256" key="1">
    <source>
        <dbReference type="ARBA" id="ARBA00008455"/>
    </source>
</evidence>
<dbReference type="PROSITE" id="PS00639">
    <property type="entry name" value="THIOL_PROTEASE_HIS"/>
    <property type="match status" value="1"/>
</dbReference>
<dbReference type="FunFam" id="3.90.70.10:FF:000332">
    <property type="entry name" value="Cathepsin L1"/>
    <property type="match status" value="1"/>
</dbReference>
<gene>
    <name evidence="7" type="ORF">NQ314_009332</name>
</gene>
<dbReference type="AlphaFoldDB" id="A0AAV8Y210"/>
<dbReference type="SMART" id="SM00645">
    <property type="entry name" value="Pept_C1"/>
    <property type="match status" value="1"/>
</dbReference>
<dbReference type="InterPro" id="IPR000668">
    <property type="entry name" value="Peptidase_C1A_C"/>
</dbReference>
<keyword evidence="4" id="KW-0788">Thiol protease</keyword>
<comment type="caution">
    <text evidence="7">The sequence shown here is derived from an EMBL/GenBank/DDBJ whole genome shotgun (WGS) entry which is preliminary data.</text>
</comment>
<evidence type="ECO:0000256" key="2">
    <source>
        <dbReference type="ARBA" id="ARBA00022670"/>
    </source>
</evidence>
<evidence type="ECO:0000259" key="6">
    <source>
        <dbReference type="SMART" id="SM00645"/>
    </source>
</evidence>
<keyword evidence="5" id="KW-1015">Disulfide bond</keyword>
<dbReference type="SUPFAM" id="SSF54001">
    <property type="entry name" value="Cysteine proteinases"/>
    <property type="match status" value="1"/>
</dbReference>
<dbReference type="PANTHER" id="PTHR12411">
    <property type="entry name" value="CYSTEINE PROTEASE FAMILY C1-RELATED"/>
    <property type="match status" value="1"/>
</dbReference>
<sequence>MGLVTYKKEINKYGDLTPEEFLDLYKLVSRSPKLYNVTMPNNNIISLHDKDDKDSETLDWREKGAVTPVKDQGTCGACWIFSAIGVLEGFYFRTHNKLVSLSEQNMVDCISSYTCVGGWPPLALYYVQYKGISAEDNYYPYEAKHVKCRYAKSNNVNITFTHVAQVNNSENELKAALTRFGPIVISICATSTWRFYKSGVWYEKECCEPVNHSVLLVGYGTENGNDYWLVKNSMGPDWGEYGYMKIARNKHHNYCGLTSYAYYIY</sequence>
<evidence type="ECO:0000313" key="8">
    <source>
        <dbReference type="Proteomes" id="UP001162156"/>
    </source>
</evidence>
<dbReference type="GO" id="GO:0006508">
    <property type="term" value="P:proteolysis"/>
    <property type="evidence" value="ECO:0007669"/>
    <property type="project" value="UniProtKB-KW"/>
</dbReference>
<dbReference type="PRINTS" id="PR00705">
    <property type="entry name" value="PAPAIN"/>
</dbReference>
<dbReference type="GO" id="GO:0008234">
    <property type="term" value="F:cysteine-type peptidase activity"/>
    <property type="evidence" value="ECO:0007669"/>
    <property type="project" value="UniProtKB-KW"/>
</dbReference>
<evidence type="ECO:0000313" key="7">
    <source>
        <dbReference type="EMBL" id="KAJ8945025.1"/>
    </source>
</evidence>
<dbReference type="InterPro" id="IPR013128">
    <property type="entry name" value="Peptidase_C1A"/>
</dbReference>
<dbReference type="InterPro" id="IPR038765">
    <property type="entry name" value="Papain-like_cys_pep_sf"/>
</dbReference>
<feature type="domain" description="Peptidase C1A papain C-terminal" evidence="6">
    <location>
        <begin position="54"/>
        <end position="265"/>
    </location>
</feature>
<dbReference type="InterPro" id="IPR025660">
    <property type="entry name" value="Pept_his_AS"/>
</dbReference>
<evidence type="ECO:0000256" key="5">
    <source>
        <dbReference type="ARBA" id="ARBA00023157"/>
    </source>
</evidence>
<evidence type="ECO:0000256" key="3">
    <source>
        <dbReference type="ARBA" id="ARBA00022801"/>
    </source>
</evidence>
<comment type="similarity">
    <text evidence="1">Belongs to the peptidase C1 family.</text>
</comment>
<accession>A0AAV8Y210</accession>
<dbReference type="Proteomes" id="UP001162156">
    <property type="component" value="Unassembled WGS sequence"/>
</dbReference>
<dbReference type="EMBL" id="JANEYF010002546">
    <property type="protein sequence ID" value="KAJ8945025.1"/>
    <property type="molecule type" value="Genomic_DNA"/>
</dbReference>
<dbReference type="InterPro" id="IPR039417">
    <property type="entry name" value="Peptidase_C1A_papain-like"/>
</dbReference>
<organism evidence="7 8">
    <name type="scientific">Rhamnusium bicolor</name>
    <dbReference type="NCBI Taxonomy" id="1586634"/>
    <lineage>
        <taxon>Eukaryota</taxon>
        <taxon>Metazoa</taxon>
        <taxon>Ecdysozoa</taxon>
        <taxon>Arthropoda</taxon>
        <taxon>Hexapoda</taxon>
        <taxon>Insecta</taxon>
        <taxon>Pterygota</taxon>
        <taxon>Neoptera</taxon>
        <taxon>Endopterygota</taxon>
        <taxon>Coleoptera</taxon>
        <taxon>Polyphaga</taxon>
        <taxon>Cucujiformia</taxon>
        <taxon>Chrysomeloidea</taxon>
        <taxon>Cerambycidae</taxon>
        <taxon>Lepturinae</taxon>
        <taxon>Rhagiini</taxon>
        <taxon>Rhamnusium</taxon>
    </lineage>
</organism>
<proteinExistence type="inferred from homology"/>
<dbReference type="CDD" id="cd02248">
    <property type="entry name" value="Peptidase_C1A"/>
    <property type="match status" value="1"/>
</dbReference>
<dbReference type="InterPro" id="IPR000169">
    <property type="entry name" value="Pept_cys_AS"/>
</dbReference>
<name>A0AAV8Y210_9CUCU</name>
<dbReference type="Gene3D" id="3.90.70.10">
    <property type="entry name" value="Cysteine proteinases"/>
    <property type="match status" value="1"/>
</dbReference>
<dbReference type="Pfam" id="PF00112">
    <property type="entry name" value="Peptidase_C1"/>
    <property type="match status" value="1"/>
</dbReference>
<dbReference type="PROSITE" id="PS00139">
    <property type="entry name" value="THIOL_PROTEASE_CYS"/>
    <property type="match status" value="1"/>
</dbReference>
<protein>
    <recommendedName>
        <fullName evidence="6">Peptidase C1A papain C-terminal domain-containing protein</fullName>
    </recommendedName>
</protein>